<feature type="domain" description="Protein kinase" evidence="6">
    <location>
        <begin position="58"/>
        <end position="354"/>
    </location>
</feature>
<dbReference type="GO" id="GO:0005856">
    <property type="term" value="C:cytoskeleton"/>
    <property type="evidence" value="ECO:0007669"/>
    <property type="project" value="TreeGrafter"/>
</dbReference>
<dbReference type="SMART" id="SM00220">
    <property type="entry name" value="S_TKc"/>
    <property type="match status" value="1"/>
</dbReference>
<dbReference type="Gene3D" id="1.10.510.10">
    <property type="entry name" value="Transferase(Phosphotransferase) domain 1"/>
    <property type="match status" value="1"/>
</dbReference>
<comment type="catalytic activity">
    <reaction evidence="3">
        <text>L-threonyl-[protein] + ATP = O-phospho-L-threonyl-[protein] + ADP + H(+)</text>
        <dbReference type="Rhea" id="RHEA:46608"/>
        <dbReference type="Rhea" id="RHEA-COMP:11060"/>
        <dbReference type="Rhea" id="RHEA-COMP:11605"/>
        <dbReference type="ChEBI" id="CHEBI:15378"/>
        <dbReference type="ChEBI" id="CHEBI:30013"/>
        <dbReference type="ChEBI" id="CHEBI:30616"/>
        <dbReference type="ChEBI" id="CHEBI:61977"/>
        <dbReference type="ChEBI" id="CHEBI:456216"/>
        <dbReference type="EC" id="2.7.11.1"/>
    </reaction>
</comment>
<evidence type="ECO:0000256" key="2">
    <source>
        <dbReference type="ARBA" id="ARBA00038271"/>
    </source>
</evidence>
<accession>A0A9P3PSG2</accession>
<evidence type="ECO:0000256" key="5">
    <source>
        <dbReference type="SAM" id="MobiDB-lite"/>
    </source>
</evidence>
<dbReference type="PROSITE" id="PS00108">
    <property type="entry name" value="PROTEIN_KINASE_ST"/>
    <property type="match status" value="1"/>
</dbReference>
<dbReference type="Gene3D" id="3.30.200.20">
    <property type="entry name" value="Phosphorylase Kinase, domain 1"/>
    <property type="match status" value="1"/>
</dbReference>
<protein>
    <recommendedName>
        <fullName evidence="6">Protein kinase domain-containing protein</fullName>
    </recommendedName>
</protein>
<proteinExistence type="inferred from homology"/>
<comment type="catalytic activity">
    <reaction evidence="4">
        <text>L-seryl-[protein] + ATP = O-phospho-L-seryl-[protein] + ADP + H(+)</text>
        <dbReference type="Rhea" id="RHEA:17989"/>
        <dbReference type="Rhea" id="RHEA-COMP:9863"/>
        <dbReference type="Rhea" id="RHEA-COMP:11604"/>
        <dbReference type="ChEBI" id="CHEBI:15378"/>
        <dbReference type="ChEBI" id="CHEBI:29999"/>
        <dbReference type="ChEBI" id="CHEBI:30616"/>
        <dbReference type="ChEBI" id="CHEBI:83421"/>
        <dbReference type="ChEBI" id="CHEBI:456216"/>
        <dbReference type="EC" id="2.7.11.1"/>
    </reaction>
</comment>
<feature type="region of interest" description="Disordered" evidence="5">
    <location>
        <begin position="454"/>
        <end position="473"/>
    </location>
</feature>
<keyword evidence="8" id="KW-1185">Reference proteome</keyword>
<dbReference type="SUPFAM" id="SSF56112">
    <property type="entry name" value="Protein kinase-like (PK-like)"/>
    <property type="match status" value="1"/>
</dbReference>
<feature type="compositionally biased region" description="Basic residues" evidence="5">
    <location>
        <begin position="678"/>
        <end position="694"/>
    </location>
</feature>
<feature type="region of interest" description="Disordered" evidence="5">
    <location>
        <begin position="382"/>
        <end position="401"/>
    </location>
</feature>
<dbReference type="InterPro" id="IPR000719">
    <property type="entry name" value="Prot_kinase_dom"/>
</dbReference>
<dbReference type="GO" id="GO:0005737">
    <property type="term" value="C:cytoplasm"/>
    <property type="evidence" value="ECO:0007669"/>
    <property type="project" value="TreeGrafter"/>
</dbReference>
<dbReference type="OrthoDB" id="3359639at2759"/>
<evidence type="ECO:0000256" key="1">
    <source>
        <dbReference type="ARBA" id="ARBA00022553"/>
    </source>
</evidence>
<organism evidence="7 8">
    <name type="scientific">Lyophyllum shimeji</name>
    <name type="common">Hon-shimeji</name>
    <name type="synonym">Tricholoma shimeji</name>
    <dbReference type="NCBI Taxonomy" id="47721"/>
    <lineage>
        <taxon>Eukaryota</taxon>
        <taxon>Fungi</taxon>
        <taxon>Dikarya</taxon>
        <taxon>Basidiomycota</taxon>
        <taxon>Agaricomycotina</taxon>
        <taxon>Agaricomycetes</taxon>
        <taxon>Agaricomycetidae</taxon>
        <taxon>Agaricales</taxon>
        <taxon>Tricholomatineae</taxon>
        <taxon>Lyophyllaceae</taxon>
        <taxon>Lyophyllum</taxon>
    </lineage>
</organism>
<feature type="region of interest" description="Disordered" evidence="5">
    <location>
        <begin position="649"/>
        <end position="694"/>
    </location>
</feature>
<reference evidence="7" key="1">
    <citation type="submission" date="2022-07" db="EMBL/GenBank/DDBJ databases">
        <title>The genome of Lyophyllum shimeji provides insight into the initial evolution of ectomycorrhizal fungal genome.</title>
        <authorList>
            <person name="Kobayashi Y."/>
            <person name="Shibata T."/>
            <person name="Hirakawa H."/>
            <person name="Shigenobu S."/>
            <person name="Nishiyama T."/>
            <person name="Yamada A."/>
            <person name="Hasebe M."/>
            <person name="Kawaguchi M."/>
        </authorList>
    </citation>
    <scope>NUCLEOTIDE SEQUENCE</scope>
    <source>
        <strain evidence="7">AT787</strain>
    </source>
</reference>
<evidence type="ECO:0000256" key="3">
    <source>
        <dbReference type="ARBA" id="ARBA00047899"/>
    </source>
</evidence>
<evidence type="ECO:0000256" key="4">
    <source>
        <dbReference type="ARBA" id="ARBA00048679"/>
    </source>
</evidence>
<keyword evidence="1" id="KW-0597">Phosphoprotein</keyword>
<comment type="similarity">
    <text evidence="2">Belongs to the protein kinase superfamily. STE Ser/Thr protein kinase family. COT1 subfamily.</text>
</comment>
<dbReference type="EMBL" id="BRPK01000009">
    <property type="protein sequence ID" value="GLB40896.1"/>
    <property type="molecule type" value="Genomic_DNA"/>
</dbReference>
<evidence type="ECO:0000313" key="7">
    <source>
        <dbReference type="EMBL" id="GLB40896.1"/>
    </source>
</evidence>
<dbReference type="PROSITE" id="PS50011">
    <property type="entry name" value="PROTEIN_KINASE_DOM"/>
    <property type="match status" value="1"/>
</dbReference>
<dbReference type="InterPro" id="IPR008271">
    <property type="entry name" value="Ser/Thr_kinase_AS"/>
</dbReference>
<evidence type="ECO:0000313" key="8">
    <source>
        <dbReference type="Proteomes" id="UP001063166"/>
    </source>
</evidence>
<dbReference type="GO" id="GO:0005524">
    <property type="term" value="F:ATP binding"/>
    <property type="evidence" value="ECO:0007669"/>
    <property type="project" value="InterPro"/>
</dbReference>
<evidence type="ECO:0000259" key="6">
    <source>
        <dbReference type="PROSITE" id="PS50011"/>
    </source>
</evidence>
<gene>
    <name evidence="7" type="ORF">LshimejAT787_0901110</name>
</gene>
<dbReference type="PANTHER" id="PTHR22988:SF71">
    <property type="entry name" value="CITRON RHO-INTERACTING KINASE"/>
    <property type="match status" value="1"/>
</dbReference>
<sequence>MSLSWAQRKARLALLLKSHGDEDAEALALDRILHGQSVIGKTSKTIEIDAIRFGDRDLQVAGTLEYGQFGVIYVVTCRLDGQVYVRKSIEKKFALRTRDQCSPQFERDILLQARKTDSRWAPHLLCAFQTPTHLNLVMDYAEGGNLWDVLESSPHDGKVLEADLMWWTPQIVNAITWCHSQGFVHRDIKPHNFVLTPDAHILLIDFGSAAPLLPPDANGVQLLPKRYCLVPCGTCDYISPEILKAHEEALVALEMEDDSQFIPDEDENQGYGRETDWWSMGAMLYEMAYGTAPFFAKDIRQTYLKIMDHERCLYFDRKTSVSPRYQEFLRLLLAPAERRLGRRNIQEITNHPIFRDVKWDTLRTQQAPAGLHLPQFTYTEPANLAPSPVSPGAQSRPDESHSQGFAFSALFQSSNGSSSPGLSILRSRSSPHPTRPTDEDATASFIGFSWGPLADAFPTEEPDQGAAADEGSLSYMNTPRPIRVPSYLTPIPAFITPSWSSAQPIPFTGPDGFNTPIRPRAATLTPHATLQRTSTVRRTAERRTVSDREAMKQLVDCVGMSARKKVLESGRKPRLLTRHGSTIASGGTLTRKELRFHAGAPIPVPDAISASTSAAAVAATSNGTGTGSAVSSLHSRLAKPLKPILVIQPQQQQHHGAIWSGSEDTDSEGPPSPSPTRVRARRCRHCRGGAGRRQ</sequence>
<feature type="compositionally biased region" description="Low complexity" evidence="5">
    <location>
        <begin position="413"/>
        <end position="423"/>
    </location>
</feature>
<dbReference type="InterPro" id="IPR050839">
    <property type="entry name" value="Rho-assoc_Ser/Thr_Kinase"/>
</dbReference>
<comment type="caution">
    <text evidence="7">The sequence shown here is derived from an EMBL/GenBank/DDBJ whole genome shotgun (WGS) entry which is preliminary data.</text>
</comment>
<dbReference type="Proteomes" id="UP001063166">
    <property type="component" value="Unassembled WGS sequence"/>
</dbReference>
<dbReference type="AlphaFoldDB" id="A0A9P3PSG2"/>
<dbReference type="InterPro" id="IPR011009">
    <property type="entry name" value="Kinase-like_dom_sf"/>
</dbReference>
<dbReference type="PANTHER" id="PTHR22988">
    <property type="entry name" value="MYOTONIC DYSTROPHY S/T KINASE-RELATED"/>
    <property type="match status" value="1"/>
</dbReference>
<dbReference type="Pfam" id="PF00069">
    <property type="entry name" value="Pkinase"/>
    <property type="match status" value="1"/>
</dbReference>
<dbReference type="GO" id="GO:0004674">
    <property type="term" value="F:protein serine/threonine kinase activity"/>
    <property type="evidence" value="ECO:0007669"/>
    <property type="project" value="UniProtKB-EC"/>
</dbReference>
<dbReference type="GO" id="GO:0031032">
    <property type="term" value="P:actomyosin structure organization"/>
    <property type="evidence" value="ECO:0007669"/>
    <property type="project" value="TreeGrafter"/>
</dbReference>
<name>A0A9P3PSG2_LYOSH</name>
<feature type="region of interest" description="Disordered" evidence="5">
    <location>
        <begin position="413"/>
        <end position="442"/>
    </location>
</feature>